<feature type="transmembrane region" description="Helical" evidence="5">
    <location>
        <begin position="71"/>
        <end position="92"/>
    </location>
</feature>
<feature type="transmembrane region" description="Helical" evidence="5">
    <location>
        <begin position="150"/>
        <end position="177"/>
    </location>
</feature>
<feature type="transmembrane region" description="Helical" evidence="5">
    <location>
        <begin position="189"/>
        <end position="207"/>
    </location>
</feature>
<dbReference type="Pfam" id="PF00902">
    <property type="entry name" value="TatC"/>
    <property type="match status" value="1"/>
</dbReference>
<dbReference type="PRINTS" id="PR01840">
    <property type="entry name" value="TATCFAMILY"/>
</dbReference>
<evidence type="ECO:0000256" key="5">
    <source>
        <dbReference type="SAM" id="Phobius"/>
    </source>
</evidence>
<keyword evidence="2 5" id="KW-0812">Transmembrane</keyword>
<protein>
    <submittedName>
        <fullName evidence="6">Unannotated protein</fullName>
    </submittedName>
</protein>
<accession>A0A6J6CVS9</accession>
<comment type="subcellular location">
    <subcellularLocation>
        <location evidence="1">Membrane</location>
        <topology evidence="1">Multi-pass membrane protein</topology>
    </subcellularLocation>
</comment>
<gene>
    <name evidence="6" type="ORF">UFOPK1537_00521</name>
</gene>
<dbReference type="NCBIfam" id="TIGR00945">
    <property type="entry name" value="tatC"/>
    <property type="match status" value="1"/>
</dbReference>
<name>A0A6J6CVS9_9ZZZZ</name>
<dbReference type="AlphaFoldDB" id="A0A6J6CVS9"/>
<proteinExistence type="inferred from homology"/>
<dbReference type="PANTHER" id="PTHR30371:SF0">
    <property type="entry name" value="SEC-INDEPENDENT PROTEIN TRANSLOCASE PROTEIN TATC, CHLOROPLASTIC-RELATED"/>
    <property type="match status" value="1"/>
</dbReference>
<dbReference type="HAMAP" id="MF_00902">
    <property type="entry name" value="TatC"/>
    <property type="match status" value="1"/>
</dbReference>
<dbReference type="GO" id="GO:0033281">
    <property type="term" value="C:TAT protein transport complex"/>
    <property type="evidence" value="ECO:0007669"/>
    <property type="project" value="TreeGrafter"/>
</dbReference>
<dbReference type="GO" id="GO:0065002">
    <property type="term" value="P:intracellular protein transmembrane transport"/>
    <property type="evidence" value="ECO:0007669"/>
    <property type="project" value="TreeGrafter"/>
</dbReference>
<keyword evidence="3 5" id="KW-1133">Transmembrane helix</keyword>
<dbReference type="InterPro" id="IPR002033">
    <property type="entry name" value="TatC"/>
</dbReference>
<keyword evidence="4 5" id="KW-0472">Membrane</keyword>
<evidence type="ECO:0000256" key="3">
    <source>
        <dbReference type="ARBA" id="ARBA00022989"/>
    </source>
</evidence>
<feature type="transmembrane region" description="Helical" evidence="5">
    <location>
        <begin position="12"/>
        <end position="32"/>
    </location>
</feature>
<feature type="transmembrane region" description="Helical" evidence="5">
    <location>
        <begin position="104"/>
        <end position="130"/>
    </location>
</feature>
<organism evidence="6">
    <name type="scientific">freshwater metagenome</name>
    <dbReference type="NCBI Taxonomy" id="449393"/>
    <lineage>
        <taxon>unclassified sequences</taxon>
        <taxon>metagenomes</taxon>
        <taxon>ecological metagenomes</taxon>
    </lineage>
</organism>
<dbReference type="PANTHER" id="PTHR30371">
    <property type="entry name" value="SEC-INDEPENDENT PROTEIN TRANSLOCASE PROTEIN TATC"/>
    <property type="match status" value="1"/>
</dbReference>
<sequence length="255" mass="28063">MSLSGHLKELRNRLFWSALFLLAGSIAGWFMFDAVFAELQRPIVELSDKPGSNATINFPTVVSAFDVRLQVSIFLGVMLSSPVWLFNIWSFITPGLKKKERKYTIWFVVVAVPLFLAGVTLAWSSLPTFVQVLVGFTPEGSANVINASEYILFTLRILLVFGIAFVLPVVLVLLNFAGVITAQNILKSWRMAVFVSAVVGAIATPVAEPMAMFLLMIPLLILYFVAAGVATLHDKRLARKAASIDRELETTQAPD</sequence>
<feature type="transmembrane region" description="Helical" evidence="5">
    <location>
        <begin position="213"/>
        <end position="232"/>
    </location>
</feature>
<dbReference type="GO" id="GO:0043953">
    <property type="term" value="P:protein transport by the Tat complex"/>
    <property type="evidence" value="ECO:0007669"/>
    <property type="project" value="TreeGrafter"/>
</dbReference>
<evidence type="ECO:0000256" key="4">
    <source>
        <dbReference type="ARBA" id="ARBA00023136"/>
    </source>
</evidence>
<evidence type="ECO:0000256" key="2">
    <source>
        <dbReference type="ARBA" id="ARBA00022692"/>
    </source>
</evidence>
<dbReference type="GO" id="GO:0009977">
    <property type="term" value="F:proton motive force dependent protein transmembrane transporter activity"/>
    <property type="evidence" value="ECO:0007669"/>
    <property type="project" value="TreeGrafter"/>
</dbReference>
<dbReference type="EMBL" id="CAEZSX010000066">
    <property type="protein sequence ID" value="CAB4554373.1"/>
    <property type="molecule type" value="Genomic_DNA"/>
</dbReference>
<evidence type="ECO:0000313" key="6">
    <source>
        <dbReference type="EMBL" id="CAB4554373.1"/>
    </source>
</evidence>
<reference evidence="6" key="1">
    <citation type="submission" date="2020-05" db="EMBL/GenBank/DDBJ databases">
        <authorList>
            <person name="Chiriac C."/>
            <person name="Salcher M."/>
            <person name="Ghai R."/>
            <person name="Kavagutti S V."/>
        </authorList>
    </citation>
    <scope>NUCLEOTIDE SEQUENCE</scope>
</reference>
<evidence type="ECO:0000256" key="1">
    <source>
        <dbReference type="ARBA" id="ARBA00004141"/>
    </source>
</evidence>